<dbReference type="Proteomes" id="UP000772434">
    <property type="component" value="Unassembled WGS sequence"/>
</dbReference>
<organism evidence="1 2">
    <name type="scientific">Rhodocollybia butyracea</name>
    <dbReference type="NCBI Taxonomy" id="206335"/>
    <lineage>
        <taxon>Eukaryota</taxon>
        <taxon>Fungi</taxon>
        <taxon>Dikarya</taxon>
        <taxon>Basidiomycota</taxon>
        <taxon>Agaricomycotina</taxon>
        <taxon>Agaricomycetes</taxon>
        <taxon>Agaricomycetidae</taxon>
        <taxon>Agaricales</taxon>
        <taxon>Marasmiineae</taxon>
        <taxon>Omphalotaceae</taxon>
        <taxon>Rhodocollybia</taxon>
    </lineage>
</organism>
<comment type="caution">
    <text evidence="1">The sequence shown here is derived from an EMBL/GenBank/DDBJ whole genome shotgun (WGS) entry which is preliminary data.</text>
</comment>
<proteinExistence type="predicted"/>
<protein>
    <submittedName>
        <fullName evidence="1">Uncharacterized protein</fullName>
    </submittedName>
</protein>
<sequence length="264" mass="29857">MGQSLLRSHIHAQLNNQPDLWLPSTHAELHQLVSTHAIFNGWICEVIESAPSILIRYTEANSQKRSGRCNMLASISSLLVFHESFITRHFVEDPQPMLLAITLRAFGMPVWKNALRSLDTVIGTVTPRTHPLRFTTPNRPLRDAEACSKTHRTFFPPTHSPRIPSLSKDLLPRNIMVDITAVGQWQDFGWGIGSVAGGINRDGRRRDGIVYRGLFFLPQEFQFLELMSCSAQKPRRCAMAVVDHTTAFLDPFPSGFQTFNCNRH</sequence>
<dbReference type="AlphaFoldDB" id="A0A9P5TXH9"/>
<keyword evidence="2" id="KW-1185">Reference proteome</keyword>
<evidence type="ECO:0000313" key="1">
    <source>
        <dbReference type="EMBL" id="KAF9058786.1"/>
    </source>
</evidence>
<name>A0A9P5TXH9_9AGAR</name>
<evidence type="ECO:0000313" key="2">
    <source>
        <dbReference type="Proteomes" id="UP000772434"/>
    </source>
</evidence>
<reference evidence="1" key="1">
    <citation type="submission" date="2020-11" db="EMBL/GenBank/DDBJ databases">
        <authorList>
            <consortium name="DOE Joint Genome Institute"/>
            <person name="Ahrendt S."/>
            <person name="Riley R."/>
            <person name="Andreopoulos W."/>
            <person name="Labutti K."/>
            <person name="Pangilinan J."/>
            <person name="Ruiz-Duenas F.J."/>
            <person name="Barrasa J.M."/>
            <person name="Sanchez-Garcia M."/>
            <person name="Camarero S."/>
            <person name="Miyauchi S."/>
            <person name="Serrano A."/>
            <person name="Linde D."/>
            <person name="Babiker R."/>
            <person name="Drula E."/>
            <person name="Ayuso-Fernandez I."/>
            <person name="Pacheco R."/>
            <person name="Padilla G."/>
            <person name="Ferreira P."/>
            <person name="Barriuso J."/>
            <person name="Kellner H."/>
            <person name="Castanera R."/>
            <person name="Alfaro M."/>
            <person name="Ramirez L."/>
            <person name="Pisabarro A.G."/>
            <person name="Kuo A."/>
            <person name="Tritt A."/>
            <person name="Lipzen A."/>
            <person name="He G."/>
            <person name="Yan M."/>
            <person name="Ng V."/>
            <person name="Cullen D."/>
            <person name="Martin F."/>
            <person name="Rosso M.-N."/>
            <person name="Henrissat B."/>
            <person name="Hibbett D."/>
            <person name="Martinez A.T."/>
            <person name="Grigoriev I.V."/>
        </authorList>
    </citation>
    <scope>NUCLEOTIDE SEQUENCE</scope>
    <source>
        <strain evidence="1">AH 40177</strain>
    </source>
</reference>
<accession>A0A9P5TXH9</accession>
<dbReference type="EMBL" id="JADNRY010000351">
    <property type="protein sequence ID" value="KAF9058786.1"/>
    <property type="molecule type" value="Genomic_DNA"/>
</dbReference>
<gene>
    <name evidence="1" type="ORF">BDP27DRAFT_1372220</name>
</gene>